<evidence type="ECO:0000259" key="2">
    <source>
        <dbReference type="Pfam" id="PF13966"/>
    </source>
</evidence>
<feature type="compositionally biased region" description="Polar residues" evidence="1">
    <location>
        <begin position="194"/>
        <end position="210"/>
    </location>
</feature>
<dbReference type="PANTHER" id="PTHR33116">
    <property type="entry name" value="REVERSE TRANSCRIPTASE ZINC-BINDING DOMAIN-CONTAINING PROTEIN-RELATED-RELATED"/>
    <property type="match status" value="1"/>
</dbReference>
<comment type="caution">
    <text evidence="3">The sequence shown here is derived from an EMBL/GenBank/DDBJ whole genome shotgun (WGS) entry which is preliminary data.</text>
</comment>
<organism evidence="3 4">
    <name type="scientific">Actinidia chinensis var. chinensis</name>
    <name type="common">Chinese soft-hair kiwi</name>
    <dbReference type="NCBI Taxonomy" id="1590841"/>
    <lineage>
        <taxon>Eukaryota</taxon>
        <taxon>Viridiplantae</taxon>
        <taxon>Streptophyta</taxon>
        <taxon>Embryophyta</taxon>
        <taxon>Tracheophyta</taxon>
        <taxon>Spermatophyta</taxon>
        <taxon>Magnoliopsida</taxon>
        <taxon>eudicotyledons</taxon>
        <taxon>Gunneridae</taxon>
        <taxon>Pentapetalae</taxon>
        <taxon>asterids</taxon>
        <taxon>Ericales</taxon>
        <taxon>Actinidiaceae</taxon>
        <taxon>Actinidia</taxon>
    </lineage>
</organism>
<dbReference type="AlphaFoldDB" id="A0A2R6QZ37"/>
<dbReference type="STRING" id="1590841.A0A2R6QZ37"/>
<dbReference type="InterPro" id="IPR026960">
    <property type="entry name" value="RVT-Znf"/>
</dbReference>
<keyword evidence="4" id="KW-1185">Reference proteome</keyword>
<feature type="domain" description="Reverse transcriptase zinc-binding" evidence="2">
    <location>
        <begin position="552"/>
        <end position="605"/>
    </location>
</feature>
<evidence type="ECO:0000256" key="1">
    <source>
        <dbReference type="SAM" id="MobiDB-lite"/>
    </source>
</evidence>
<evidence type="ECO:0000313" key="4">
    <source>
        <dbReference type="Proteomes" id="UP000241394"/>
    </source>
</evidence>
<accession>A0A2R6QZ37</accession>
<sequence length="714" mass="79776">MSYPSWLDMCPFSGSSSNEVEEFLFDPLFAKALARTEVMPVGWATGTTGITIGNQATSTIKEVAISWTMALAQVTGPNKNVGEVIGEGNTVMVDGNNPVEDVEVIEASSRTLGEEDSKNSLDVRQENFGKKVAIGFKGENKLPPQTYKKSWASLFIGSNQRSEGTTLQKFEVDKGRVKLLIEDVESAASPGGNLETQTQATEPIPDQTQSCPSINRELGSGQEASMAESVLFQLYLSPPLDLFRAEVAEEELLHEQQLLHDNPRDEILQNKVADLRKLASRLAEVEHSFSSQLAKARYLKNCDRGVSVKLIMECLKSFGVCSGLSINESKSSVCMAGISPQVMEEIKLITGFNEGEFPFRYLGVLVASSKLTIVQFNPLILKISEYISVWAGVSLSYACRSELIRPVLQGVDCFWMSIMPIPVGVRDKITSLCRNFLWGGKATVKKKTLVSWKHVRRPKEEGGLGFIDLSSWNLALLMKALWNLQSEKGTLWVKWVNHIYMKDRTFWEYVPGKQDSQIVRYLGLIKDKIVVQEKSKQAALDRMKHWVDKGRSLMPKYAFILWLGLKERLLTRDKHIEDTSCVLCGNQQETIEHLFFQSGITSRIWIEMKNWLEFTRALNTLKVAVKWTIKEARGTGIQAIAKRIGIACSVSFGNIETQKCLKGQALILPALSEISRCKFIDLFMATSQTSKIYDGSHLGDGVISEPKGEIWRLC</sequence>
<dbReference type="OrthoDB" id="1434617at2759"/>
<dbReference type="InParanoid" id="A0A2R6QZ37"/>
<dbReference type="EMBL" id="NKQK01000011">
    <property type="protein sequence ID" value="PSS17619.1"/>
    <property type="molecule type" value="Genomic_DNA"/>
</dbReference>
<dbReference type="Proteomes" id="UP000241394">
    <property type="component" value="Chromosome LG11"/>
</dbReference>
<dbReference type="Pfam" id="PF13966">
    <property type="entry name" value="zf-RVT"/>
    <property type="match status" value="1"/>
</dbReference>
<evidence type="ECO:0000313" key="3">
    <source>
        <dbReference type="EMBL" id="PSS17619.1"/>
    </source>
</evidence>
<reference evidence="4" key="2">
    <citation type="journal article" date="2018" name="BMC Genomics">
        <title>A manually annotated Actinidia chinensis var. chinensis (kiwifruit) genome highlights the challenges associated with draft genomes and gene prediction in plants.</title>
        <authorList>
            <person name="Pilkington S.M."/>
            <person name="Crowhurst R."/>
            <person name="Hilario E."/>
            <person name="Nardozza S."/>
            <person name="Fraser L."/>
            <person name="Peng Y."/>
            <person name="Gunaseelan K."/>
            <person name="Simpson R."/>
            <person name="Tahir J."/>
            <person name="Deroles S.C."/>
            <person name="Templeton K."/>
            <person name="Luo Z."/>
            <person name="Davy M."/>
            <person name="Cheng C."/>
            <person name="McNeilage M."/>
            <person name="Scaglione D."/>
            <person name="Liu Y."/>
            <person name="Zhang Q."/>
            <person name="Datson P."/>
            <person name="De Silva N."/>
            <person name="Gardiner S.E."/>
            <person name="Bassett H."/>
            <person name="Chagne D."/>
            <person name="McCallum J."/>
            <person name="Dzierzon H."/>
            <person name="Deng C."/>
            <person name="Wang Y.Y."/>
            <person name="Barron L."/>
            <person name="Manako K."/>
            <person name="Bowen J."/>
            <person name="Foster T.M."/>
            <person name="Erridge Z.A."/>
            <person name="Tiffin H."/>
            <person name="Waite C.N."/>
            <person name="Davies K.M."/>
            <person name="Grierson E.P."/>
            <person name="Laing W.A."/>
            <person name="Kirk R."/>
            <person name="Chen X."/>
            <person name="Wood M."/>
            <person name="Montefiori M."/>
            <person name="Brummell D.A."/>
            <person name="Schwinn K.E."/>
            <person name="Catanach A."/>
            <person name="Fullerton C."/>
            <person name="Li D."/>
            <person name="Meiyalaghan S."/>
            <person name="Nieuwenhuizen N."/>
            <person name="Read N."/>
            <person name="Prakash R."/>
            <person name="Hunter D."/>
            <person name="Zhang H."/>
            <person name="McKenzie M."/>
            <person name="Knabel M."/>
            <person name="Harris A."/>
            <person name="Allan A.C."/>
            <person name="Gleave A."/>
            <person name="Chen A."/>
            <person name="Janssen B.J."/>
            <person name="Plunkett B."/>
            <person name="Ampomah-Dwamena C."/>
            <person name="Voogd C."/>
            <person name="Leif D."/>
            <person name="Lafferty D."/>
            <person name="Souleyre E.J.F."/>
            <person name="Varkonyi-Gasic E."/>
            <person name="Gambi F."/>
            <person name="Hanley J."/>
            <person name="Yao J.L."/>
            <person name="Cheung J."/>
            <person name="David K.M."/>
            <person name="Warren B."/>
            <person name="Marsh K."/>
            <person name="Snowden K.C."/>
            <person name="Lin-Wang K."/>
            <person name="Brian L."/>
            <person name="Martinez-Sanchez M."/>
            <person name="Wang M."/>
            <person name="Ileperuma N."/>
            <person name="Macnee N."/>
            <person name="Campin R."/>
            <person name="McAtee P."/>
            <person name="Drummond R.S.M."/>
            <person name="Espley R.V."/>
            <person name="Ireland H.S."/>
            <person name="Wu R."/>
            <person name="Atkinson R.G."/>
            <person name="Karunairetnam S."/>
            <person name="Bulley S."/>
            <person name="Chunkath S."/>
            <person name="Hanley Z."/>
            <person name="Storey R."/>
            <person name="Thrimawithana A.H."/>
            <person name="Thomson S."/>
            <person name="David C."/>
            <person name="Testolin R."/>
            <person name="Huang H."/>
            <person name="Hellens R.P."/>
            <person name="Schaffer R.J."/>
        </authorList>
    </citation>
    <scope>NUCLEOTIDE SEQUENCE [LARGE SCALE GENOMIC DNA]</scope>
    <source>
        <strain evidence="4">cv. Red5</strain>
    </source>
</reference>
<feature type="region of interest" description="Disordered" evidence="1">
    <location>
        <begin position="188"/>
        <end position="210"/>
    </location>
</feature>
<gene>
    <name evidence="3" type="ORF">CEY00_Acc00009</name>
</gene>
<dbReference type="Gramene" id="PSS17619">
    <property type="protein sequence ID" value="PSS17619"/>
    <property type="gene ID" value="CEY00_Acc00009"/>
</dbReference>
<proteinExistence type="predicted"/>
<reference evidence="3 4" key="1">
    <citation type="submission" date="2017-07" db="EMBL/GenBank/DDBJ databases">
        <title>An improved, manually edited Actinidia chinensis var. chinensis (kiwifruit) genome highlights the challenges associated with draft genomes and gene prediction in plants.</title>
        <authorList>
            <person name="Pilkington S."/>
            <person name="Crowhurst R."/>
            <person name="Hilario E."/>
            <person name="Nardozza S."/>
            <person name="Fraser L."/>
            <person name="Peng Y."/>
            <person name="Gunaseelan K."/>
            <person name="Simpson R."/>
            <person name="Tahir J."/>
            <person name="Deroles S."/>
            <person name="Templeton K."/>
            <person name="Luo Z."/>
            <person name="Davy M."/>
            <person name="Cheng C."/>
            <person name="Mcneilage M."/>
            <person name="Scaglione D."/>
            <person name="Liu Y."/>
            <person name="Zhang Q."/>
            <person name="Datson P."/>
            <person name="De Silva N."/>
            <person name="Gardiner S."/>
            <person name="Bassett H."/>
            <person name="Chagne D."/>
            <person name="Mccallum J."/>
            <person name="Dzierzon H."/>
            <person name="Deng C."/>
            <person name="Wang Y.-Y."/>
            <person name="Barron N."/>
            <person name="Manako K."/>
            <person name="Bowen J."/>
            <person name="Foster T."/>
            <person name="Erridge Z."/>
            <person name="Tiffin H."/>
            <person name="Waite C."/>
            <person name="Davies K."/>
            <person name="Grierson E."/>
            <person name="Laing W."/>
            <person name="Kirk R."/>
            <person name="Chen X."/>
            <person name="Wood M."/>
            <person name="Montefiori M."/>
            <person name="Brummell D."/>
            <person name="Schwinn K."/>
            <person name="Catanach A."/>
            <person name="Fullerton C."/>
            <person name="Li D."/>
            <person name="Meiyalaghan S."/>
            <person name="Nieuwenhuizen N."/>
            <person name="Read N."/>
            <person name="Prakash R."/>
            <person name="Hunter D."/>
            <person name="Zhang H."/>
            <person name="Mckenzie M."/>
            <person name="Knabel M."/>
            <person name="Harris A."/>
            <person name="Allan A."/>
            <person name="Chen A."/>
            <person name="Janssen B."/>
            <person name="Plunkett B."/>
            <person name="Dwamena C."/>
            <person name="Voogd C."/>
            <person name="Leif D."/>
            <person name="Lafferty D."/>
            <person name="Souleyre E."/>
            <person name="Varkonyi-Gasic E."/>
            <person name="Gambi F."/>
            <person name="Hanley J."/>
            <person name="Yao J.-L."/>
            <person name="Cheung J."/>
            <person name="David K."/>
            <person name="Warren B."/>
            <person name="Marsh K."/>
            <person name="Snowden K."/>
            <person name="Lin-Wang K."/>
            <person name="Brian L."/>
            <person name="Martinez-Sanchez M."/>
            <person name="Wang M."/>
            <person name="Ileperuma N."/>
            <person name="Macnee N."/>
            <person name="Campin R."/>
            <person name="Mcatee P."/>
            <person name="Drummond R."/>
            <person name="Espley R."/>
            <person name="Ireland H."/>
            <person name="Wu R."/>
            <person name="Atkinson R."/>
            <person name="Karunairetnam S."/>
            <person name="Bulley S."/>
            <person name="Chunkath S."/>
            <person name="Hanley Z."/>
            <person name="Storey R."/>
            <person name="Thrimawithana A."/>
            <person name="Thomson S."/>
            <person name="David C."/>
            <person name="Testolin R."/>
        </authorList>
    </citation>
    <scope>NUCLEOTIDE SEQUENCE [LARGE SCALE GENOMIC DNA]</scope>
    <source>
        <strain evidence="4">cv. Red5</strain>
        <tissue evidence="3">Young leaf</tissue>
    </source>
</reference>
<name>A0A2R6QZ37_ACTCC</name>
<dbReference type="PANTHER" id="PTHR33116:SF80">
    <property type="entry name" value="REVERSE TRANSCRIPTASE ZINC-BINDING DOMAIN-CONTAINING PROTEIN"/>
    <property type="match status" value="1"/>
</dbReference>
<protein>
    <submittedName>
        <fullName evidence="3">Ribonuclease H protein</fullName>
    </submittedName>
</protein>